<dbReference type="REBASE" id="115620">
    <property type="entry name" value="S.ChoHKU16ORF2931P"/>
</dbReference>
<gene>
    <name evidence="6" type="ORF">CHK_2932</name>
</gene>
<keyword evidence="6" id="KW-0378">Hydrolase</keyword>
<evidence type="ECO:0000259" key="5">
    <source>
        <dbReference type="Pfam" id="PF01420"/>
    </source>
</evidence>
<dbReference type="InterPro" id="IPR000055">
    <property type="entry name" value="Restrct_endonuc_typeI_TRD"/>
</dbReference>
<dbReference type="EC" id="3.1.21.3" evidence="6"/>
<feature type="domain" description="Type I restriction modification DNA specificity" evidence="5">
    <location>
        <begin position="317"/>
        <end position="494"/>
    </location>
</feature>
<dbReference type="GO" id="GO:0003677">
    <property type="term" value="F:DNA binding"/>
    <property type="evidence" value="ECO:0007669"/>
    <property type="project" value="UniProtKB-KW"/>
</dbReference>
<comment type="similarity">
    <text evidence="1">Belongs to the type-I restriction system S methylase family.</text>
</comment>
<dbReference type="InterPro" id="IPR051212">
    <property type="entry name" value="Type-I_RE_S_subunit"/>
</dbReference>
<feature type="domain" description="Type I restriction modification DNA specificity" evidence="5">
    <location>
        <begin position="94"/>
        <end position="243"/>
    </location>
</feature>
<dbReference type="InterPro" id="IPR044946">
    <property type="entry name" value="Restrct_endonuc_typeI_TRD_sf"/>
</dbReference>
<evidence type="ECO:0000256" key="2">
    <source>
        <dbReference type="ARBA" id="ARBA00022747"/>
    </source>
</evidence>
<keyword evidence="3" id="KW-0238">DNA-binding</keyword>
<evidence type="ECO:0000256" key="3">
    <source>
        <dbReference type="ARBA" id="ARBA00023125"/>
    </source>
</evidence>
<proteinExistence type="inferred from homology"/>
<dbReference type="PANTHER" id="PTHR43140">
    <property type="entry name" value="TYPE-1 RESTRICTION ENZYME ECOKI SPECIFICITY PROTEIN"/>
    <property type="match status" value="1"/>
</dbReference>
<dbReference type="Gene3D" id="3.90.220.20">
    <property type="entry name" value="DNA methylase specificity domains"/>
    <property type="match status" value="2"/>
</dbReference>
<dbReference type="RefSeq" id="WP_052740621.1">
    <property type="nucleotide sequence ID" value="NZ_LAYJ01000131.1"/>
</dbReference>
<dbReference type="Pfam" id="PF01420">
    <property type="entry name" value="Methylase_S"/>
    <property type="match status" value="2"/>
</dbReference>
<dbReference type="GO" id="GO:0009035">
    <property type="term" value="F:type I site-specific deoxyribonuclease activity"/>
    <property type="evidence" value="ECO:0007669"/>
    <property type="project" value="UniProtKB-EC"/>
</dbReference>
<dbReference type="PANTHER" id="PTHR43140:SF1">
    <property type="entry name" value="TYPE I RESTRICTION ENZYME ECOKI SPECIFICITY SUBUNIT"/>
    <property type="match status" value="1"/>
</dbReference>
<comment type="subunit">
    <text evidence="4">The methyltransferase is composed of M and S polypeptides.</text>
</comment>
<evidence type="ECO:0000256" key="1">
    <source>
        <dbReference type="ARBA" id="ARBA00010923"/>
    </source>
</evidence>
<evidence type="ECO:0000313" key="6">
    <source>
        <dbReference type="EMBL" id="KKI49710.1"/>
    </source>
</evidence>
<dbReference type="PATRIC" id="fig|270498.16.peg.710"/>
<organism evidence="6 7">
    <name type="scientific">Christensenella hongkongensis</name>
    <dbReference type="NCBI Taxonomy" id="270498"/>
    <lineage>
        <taxon>Bacteria</taxon>
        <taxon>Bacillati</taxon>
        <taxon>Bacillota</taxon>
        <taxon>Clostridia</taxon>
        <taxon>Christensenellales</taxon>
        <taxon>Christensenellaceae</taxon>
        <taxon>Christensenella</taxon>
    </lineage>
</organism>
<dbReference type="AlphaFoldDB" id="A0A0M2NHG3"/>
<dbReference type="CDD" id="cd17252">
    <property type="entry name" value="RMtype1_S_EcoKI-TRD1-CR1_like"/>
    <property type="match status" value="1"/>
</dbReference>
<dbReference type="CDD" id="cd17260">
    <property type="entry name" value="RMtype1_S_EcoEI-TRD1-CR1_like"/>
    <property type="match status" value="1"/>
</dbReference>
<sequence length="546" mass="61040">MKAADLRKAILQAAVQGRLVPQDKNDEPASELLKRIQVEKAALVKNGKLKKEKPLPPITEDEVPYDLPNGWTWCHVGDITVINPRNSLSDEIKVSFLPMSLISQEYFGGHQQEIRFWEEVKSNFSHFAEGDVLLAKITPCFQNGKSCIAHNLLSGYGAGTTELHVLRSILVDSQYLLLFLKSPVFITVAAKNMTGTAGQQRVPTSYLKMFPFSVPPLAEQQRIVAKVDELMAMCDELEAAEKELDALEEHFFDYLPKSILQAAVQGKLVPQDKNDEPASELLNRIQAEKAILIKEGKLKKEKPLPPISEDEIPYDLPDGWVWCHIGDIHQIIRGITFPSAAKHNQIGAGLARCATTGSVQKEYNEAADVFIPIEYVKREDQWLKENDIIMSTANSRELVGKTCIWRENKKRTFGGFLTTLRPLGEIIAAYSYYAFKYMQATGAFNISSTQTTNIANINNEILKNTLYPLPPIAEQQRIVAKVNELMAMCDELKHVAEPPICHDNVIPFPEVPKEKDEPIAMAARGEVEGMSDQAKQAIEDLFGEDG</sequence>
<reference evidence="6 7" key="1">
    <citation type="submission" date="2015-04" db="EMBL/GenBank/DDBJ databases">
        <title>Draft genome sequence of bacteremic isolate Catabacter hongkongensis type strain HKU16T.</title>
        <authorList>
            <person name="Lau S.K."/>
            <person name="Teng J.L."/>
            <person name="Huang Y."/>
            <person name="Curreem S.O."/>
            <person name="Tsui S.K."/>
            <person name="Woo P.C."/>
        </authorList>
    </citation>
    <scope>NUCLEOTIDE SEQUENCE [LARGE SCALE GENOMIC DNA]</scope>
    <source>
        <strain evidence="6 7">HKU16</strain>
    </source>
</reference>
<protein>
    <submittedName>
        <fullName evidence="6">Type I restriction-modification system, specificity subunit S</fullName>
        <ecNumber evidence="6">3.1.21.3</ecNumber>
    </submittedName>
</protein>
<dbReference type="GO" id="GO:0009307">
    <property type="term" value="P:DNA restriction-modification system"/>
    <property type="evidence" value="ECO:0007669"/>
    <property type="project" value="UniProtKB-KW"/>
</dbReference>
<dbReference type="OrthoDB" id="9811611at2"/>
<keyword evidence="7" id="KW-1185">Reference proteome</keyword>
<dbReference type="Proteomes" id="UP000034076">
    <property type="component" value="Unassembled WGS sequence"/>
</dbReference>
<dbReference type="STRING" id="270498.CHK_2932"/>
<accession>A0A0M2NHG3</accession>
<dbReference type="SUPFAM" id="SSF116734">
    <property type="entry name" value="DNA methylase specificity domain"/>
    <property type="match status" value="2"/>
</dbReference>
<name>A0A0M2NHG3_9FIRM</name>
<dbReference type="EMBL" id="LAYJ01000131">
    <property type="protein sequence ID" value="KKI49710.1"/>
    <property type="molecule type" value="Genomic_DNA"/>
</dbReference>
<evidence type="ECO:0000313" key="7">
    <source>
        <dbReference type="Proteomes" id="UP000034076"/>
    </source>
</evidence>
<comment type="caution">
    <text evidence="6">The sequence shown here is derived from an EMBL/GenBank/DDBJ whole genome shotgun (WGS) entry which is preliminary data.</text>
</comment>
<evidence type="ECO:0000256" key="4">
    <source>
        <dbReference type="ARBA" id="ARBA00038652"/>
    </source>
</evidence>
<keyword evidence="2" id="KW-0680">Restriction system</keyword>